<dbReference type="InterPro" id="IPR023404">
    <property type="entry name" value="rSAM_horseshoe"/>
</dbReference>
<dbReference type="SFLD" id="SFLDS00029">
    <property type="entry name" value="Radical_SAM"/>
    <property type="match status" value="1"/>
</dbReference>
<reference evidence="2" key="2">
    <citation type="journal article" date="2021" name="PeerJ">
        <title>Extensive microbial diversity within the chicken gut microbiome revealed by metagenomics and culture.</title>
        <authorList>
            <person name="Gilroy R."/>
            <person name="Ravi A."/>
            <person name="Getino M."/>
            <person name="Pursley I."/>
            <person name="Horton D.L."/>
            <person name="Alikhan N.F."/>
            <person name="Baker D."/>
            <person name="Gharbi K."/>
            <person name="Hall N."/>
            <person name="Watson M."/>
            <person name="Adriaenssens E.M."/>
            <person name="Foster-Nyarko E."/>
            <person name="Jarju S."/>
            <person name="Secka A."/>
            <person name="Antonio M."/>
            <person name="Oren A."/>
            <person name="Chaudhuri R.R."/>
            <person name="La Ragione R."/>
            <person name="Hildebrand F."/>
            <person name="Pallen M.J."/>
        </authorList>
    </citation>
    <scope>NUCLEOTIDE SEQUENCE</scope>
    <source>
        <strain evidence="2">CHK152-2871</strain>
    </source>
</reference>
<dbReference type="Pfam" id="PF19864">
    <property type="entry name" value="Radical_SAM_N2"/>
    <property type="match status" value="1"/>
</dbReference>
<dbReference type="EMBL" id="DVJQ01000042">
    <property type="protein sequence ID" value="HIS74347.1"/>
    <property type="molecule type" value="Genomic_DNA"/>
</dbReference>
<organism evidence="2 3">
    <name type="scientific">Candidatus Galligastranaerophilus intestinavium</name>
    <dbReference type="NCBI Taxonomy" id="2840836"/>
    <lineage>
        <taxon>Bacteria</taxon>
        <taxon>Candidatus Galligastranaerophilus</taxon>
    </lineage>
</organism>
<dbReference type="Gene3D" id="3.80.30.20">
    <property type="entry name" value="tm_1862 like domain"/>
    <property type="match status" value="1"/>
</dbReference>
<dbReference type="GO" id="GO:0051536">
    <property type="term" value="F:iron-sulfur cluster binding"/>
    <property type="evidence" value="ECO:0007669"/>
    <property type="project" value="InterPro"/>
</dbReference>
<evidence type="ECO:0000259" key="1">
    <source>
        <dbReference type="PROSITE" id="PS51918"/>
    </source>
</evidence>
<dbReference type="SFLD" id="SFLDG01082">
    <property type="entry name" value="B12-binding_domain_containing"/>
    <property type="match status" value="1"/>
</dbReference>
<dbReference type="Pfam" id="PF04055">
    <property type="entry name" value="Radical_SAM"/>
    <property type="match status" value="1"/>
</dbReference>
<dbReference type="PANTHER" id="PTHR42731:SF1">
    <property type="entry name" value="RADICAL SAM DOMAIN PROTEIN"/>
    <property type="match status" value="1"/>
</dbReference>
<dbReference type="AlphaFoldDB" id="A0A9D1JY51"/>
<dbReference type="CDD" id="cd01335">
    <property type="entry name" value="Radical_SAM"/>
    <property type="match status" value="1"/>
</dbReference>
<evidence type="ECO:0000313" key="3">
    <source>
        <dbReference type="Proteomes" id="UP000886865"/>
    </source>
</evidence>
<dbReference type="SMART" id="SM00729">
    <property type="entry name" value="Elp3"/>
    <property type="match status" value="1"/>
</dbReference>
<gene>
    <name evidence="2" type="ORF">IAA86_04935</name>
</gene>
<dbReference type="InterPro" id="IPR045784">
    <property type="entry name" value="Radical_SAM_N2"/>
</dbReference>
<sequence>MNSKDFLTEYRNILHSCERPSRYIGDEFLSANKDFNSAEGTIAFVFPDKYEIGISNFGHKILYHVVNSNPKYMADRAYAPDKDFLELLNKNNKPLYAMESKEPLNKFDFLGFALQYEMAYTTLLKLLESSKIEVLSKNRDEHSPIIMAGGPCAYNPKVLDEFVDLFIIGDGEEVIIEILDLYTKIKNLPRAEILKQLSNIEGVYCPLFPKKTKKRIFIPDKKSHPTTSPISHFVSVHDRATVEIRRGCGRLCRFCQSAHTNLPIRERKSEDIVSLACDYVKNTGYDEYSLLSLSSNDHTHIEEIIEKLNIHFKGTGVNVSLPSQRADKFSLKLAELMQQEKKSTITLAPEAGSQRMRDIINKNLSEEQILNAVLSCVRSGWDKIKFYFIIGLPFEEDEDVLAIAELIKTINNRCREEKLRIPLITCSISVFVPKPHTPFGWHGQNSVEEIERKKALLLSKKPQIKNARLNFHCAKVSQLEAYFTRAGKKAGELIFELYKNGSYLDSWEENIDFELYYSIAKKLGIDIEKEATTTYNPYDNCPWEIIDTGINKKWLINEYEQAKAAKTTVPCETKCSNCGVCTNFKVSKILDK</sequence>
<dbReference type="PROSITE" id="PS51918">
    <property type="entry name" value="RADICAL_SAM"/>
    <property type="match status" value="1"/>
</dbReference>
<protein>
    <submittedName>
        <fullName evidence="2">Radical SAM protein</fullName>
    </submittedName>
</protein>
<proteinExistence type="predicted"/>
<dbReference type="InterPro" id="IPR006638">
    <property type="entry name" value="Elp3/MiaA/NifB-like_rSAM"/>
</dbReference>
<name>A0A9D1JY51_9BACT</name>
<dbReference type="Proteomes" id="UP000886865">
    <property type="component" value="Unassembled WGS sequence"/>
</dbReference>
<dbReference type="InterPro" id="IPR058240">
    <property type="entry name" value="rSAM_sf"/>
</dbReference>
<feature type="domain" description="Radical SAM core" evidence="1">
    <location>
        <begin position="234"/>
        <end position="470"/>
    </location>
</feature>
<evidence type="ECO:0000313" key="2">
    <source>
        <dbReference type="EMBL" id="HIS74347.1"/>
    </source>
</evidence>
<accession>A0A9D1JY51</accession>
<dbReference type="PANTHER" id="PTHR42731">
    <property type="entry name" value="SLL1084 PROTEIN"/>
    <property type="match status" value="1"/>
</dbReference>
<dbReference type="SUPFAM" id="SSF102114">
    <property type="entry name" value="Radical SAM enzymes"/>
    <property type="match status" value="1"/>
</dbReference>
<comment type="caution">
    <text evidence="2">The sequence shown here is derived from an EMBL/GenBank/DDBJ whole genome shotgun (WGS) entry which is preliminary data.</text>
</comment>
<dbReference type="InterPro" id="IPR007197">
    <property type="entry name" value="rSAM"/>
</dbReference>
<reference evidence="2" key="1">
    <citation type="submission" date="2020-10" db="EMBL/GenBank/DDBJ databases">
        <authorList>
            <person name="Gilroy R."/>
        </authorList>
    </citation>
    <scope>NUCLEOTIDE SEQUENCE</scope>
    <source>
        <strain evidence="2">CHK152-2871</strain>
    </source>
</reference>
<dbReference type="GO" id="GO:0003824">
    <property type="term" value="F:catalytic activity"/>
    <property type="evidence" value="ECO:0007669"/>
    <property type="project" value="InterPro"/>
</dbReference>